<dbReference type="SUPFAM" id="SSF50494">
    <property type="entry name" value="Trypsin-like serine proteases"/>
    <property type="match status" value="1"/>
</dbReference>
<dbReference type="InterPro" id="IPR051201">
    <property type="entry name" value="Chloro_Bact_Ser_Proteases"/>
</dbReference>
<evidence type="ECO:0000313" key="4">
    <source>
        <dbReference type="EMBL" id="MDQ8206002.1"/>
    </source>
</evidence>
<proteinExistence type="predicted"/>
<comment type="caution">
    <text evidence="4">The sequence shown here is derived from an EMBL/GenBank/DDBJ whole genome shotgun (WGS) entry which is preliminary data.</text>
</comment>
<dbReference type="PANTHER" id="PTHR43343:SF3">
    <property type="entry name" value="PROTEASE DO-LIKE 8, CHLOROPLASTIC"/>
    <property type="match status" value="1"/>
</dbReference>
<evidence type="ECO:0000256" key="2">
    <source>
        <dbReference type="ARBA" id="ARBA00022801"/>
    </source>
</evidence>
<keyword evidence="5" id="KW-1185">Reference proteome</keyword>
<gene>
    <name evidence="4" type="ORF">QEH52_00645</name>
</gene>
<keyword evidence="1" id="KW-0645">Protease</keyword>
<dbReference type="InterPro" id="IPR001478">
    <property type="entry name" value="PDZ"/>
</dbReference>
<sequence>MQAADLELPLDSSGIKRDDPNYLTSYAPILKPAKEAVVAVHSASILRYIRQRGMDPRMEMLRRYYGLPTPQRAEPEEVERRINEGVGSGVVISADGYILTNSHVITARDGEPADELLVELNDGRELAARLVGRDPSSDLAVLKVEADGLPHLPIADSDQLEVGDVVFAIGNPMGVGLTITQGIVSATKRSNLSILGESGYESFIQTDAPINPGNSGGALVDAYGRLVGINTAILSRSGGSIGLGFAIPSTFARSIALALVRDGEVRRGMLGVSLKDVDATYAEAFQVPERAGVLIQSVTEGLPAAQAGLLRGDVIVGINGVAVKTIKDMRIQVAASPPGESVSVRFRREGALHELDVVLADPANPYGEDAYERELLQGVHCAWVDDALRKKYGLDRRVQGLVVVKVEADSGFREAIAPGLVFLEINGVVPESFSHARSLLDSRPVSRVYVYYRGSVSYLALRP</sequence>
<dbReference type="PROSITE" id="PS50106">
    <property type="entry name" value="PDZ"/>
    <property type="match status" value="1"/>
</dbReference>
<dbReference type="SMART" id="SM00228">
    <property type="entry name" value="PDZ"/>
    <property type="match status" value="1"/>
</dbReference>
<dbReference type="Pfam" id="PF13365">
    <property type="entry name" value="Trypsin_2"/>
    <property type="match status" value="1"/>
</dbReference>
<dbReference type="PANTHER" id="PTHR43343">
    <property type="entry name" value="PEPTIDASE S12"/>
    <property type="match status" value="1"/>
</dbReference>
<dbReference type="SUPFAM" id="SSF50156">
    <property type="entry name" value="PDZ domain-like"/>
    <property type="match status" value="1"/>
</dbReference>
<feature type="domain" description="PDZ" evidence="3">
    <location>
        <begin position="254"/>
        <end position="350"/>
    </location>
</feature>
<dbReference type="Pfam" id="PF13180">
    <property type="entry name" value="PDZ_2"/>
    <property type="match status" value="1"/>
</dbReference>
<dbReference type="Gene3D" id="2.30.42.10">
    <property type="match status" value="1"/>
</dbReference>
<accession>A0ABU1ASP8</accession>
<dbReference type="RefSeq" id="WP_308947980.1">
    <property type="nucleotide sequence ID" value="NZ_JARXHW010000001.1"/>
</dbReference>
<evidence type="ECO:0000256" key="1">
    <source>
        <dbReference type="ARBA" id="ARBA00022670"/>
    </source>
</evidence>
<dbReference type="EMBL" id="JARXHW010000001">
    <property type="protein sequence ID" value="MDQ8206002.1"/>
    <property type="molecule type" value="Genomic_DNA"/>
</dbReference>
<organism evidence="4 5">
    <name type="scientific">Thalassobacterium maritimum</name>
    <dbReference type="NCBI Taxonomy" id="3041265"/>
    <lineage>
        <taxon>Bacteria</taxon>
        <taxon>Pseudomonadati</taxon>
        <taxon>Verrucomicrobiota</taxon>
        <taxon>Opitutia</taxon>
        <taxon>Puniceicoccales</taxon>
        <taxon>Coraliomargaritaceae</taxon>
        <taxon>Thalassobacterium</taxon>
    </lineage>
</organism>
<dbReference type="InterPro" id="IPR009003">
    <property type="entry name" value="Peptidase_S1_PA"/>
</dbReference>
<evidence type="ECO:0000259" key="3">
    <source>
        <dbReference type="PROSITE" id="PS50106"/>
    </source>
</evidence>
<dbReference type="Proteomes" id="UP001225316">
    <property type="component" value="Unassembled WGS sequence"/>
</dbReference>
<name>A0ABU1ASP8_9BACT</name>
<dbReference type="PRINTS" id="PR00834">
    <property type="entry name" value="PROTEASES2C"/>
</dbReference>
<reference evidence="4 5" key="1">
    <citation type="submission" date="2023-04" db="EMBL/GenBank/DDBJ databases">
        <title>A novel bacteria isolated from coastal sediment.</title>
        <authorList>
            <person name="Liu X.-J."/>
            <person name="Du Z.-J."/>
        </authorList>
    </citation>
    <scope>NUCLEOTIDE SEQUENCE [LARGE SCALE GENOMIC DNA]</scope>
    <source>
        <strain evidence="4 5">SDUM461003</strain>
    </source>
</reference>
<evidence type="ECO:0000313" key="5">
    <source>
        <dbReference type="Proteomes" id="UP001225316"/>
    </source>
</evidence>
<protein>
    <submittedName>
        <fullName evidence="4">Trypsin-like peptidase domain-containing protein</fullName>
    </submittedName>
</protein>
<dbReference type="InterPro" id="IPR001940">
    <property type="entry name" value="Peptidase_S1C"/>
</dbReference>
<dbReference type="InterPro" id="IPR036034">
    <property type="entry name" value="PDZ_sf"/>
</dbReference>
<keyword evidence="2" id="KW-0378">Hydrolase</keyword>
<dbReference type="Gene3D" id="2.40.10.120">
    <property type="match status" value="1"/>
</dbReference>